<dbReference type="EMBL" id="BAAAGX010000014">
    <property type="protein sequence ID" value="GAA0247009.1"/>
    <property type="molecule type" value="Genomic_DNA"/>
</dbReference>
<accession>A0ABP3E1Q7</accession>
<comment type="caution">
    <text evidence="2">The sequence shown here is derived from an EMBL/GenBank/DDBJ whole genome shotgun (WGS) entry which is preliminary data.</text>
</comment>
<reference evidence="3" key="1">
    <citation type="journal article" date="2019" name="Int. J. Syst. Evol. Microbiol.">
        <title>The Global Catalogue of Microorganisms (GCM) 10K type strain sequencing project: providing services to taxonomists for standard genome sequencing and annotation.</title>
        <authorList>
            <consortium name="The Broad Institute Genomics Platform"/>
            <consortium name="The Broad Institute Genome Sequencing Center for Infectious Disease"/>
            <person name="Wu L."/>
            <person name="Ma J."/>
        </authorList>
    </citation>
    <scope>NUCLEOTIDE SEQUENCE [LARGE SCALE GENOMIC DNA]</scope>
    <source>
        <strain evidence="3">JCM 10425</strain>
    </source>
</reference>
<organism evidence="2 3">
    <name type="scientific">Cryptosporangium japonicum</name>
    <dbReference type="NCBI Taxonomy" id="80872"/>
    <lineage>
        <taxon>Bacteria</taxon>
        <taxon>Bacillati</taxon>
        <taxon>Actinomycetota</taxon>
        <taxon>Actinomycetes</taxon>
        <taxon>Cryptosporangiales</taxon>
        <taxon>Cryptosporangiaceae</taxon>
        <taxon>Cryptosporangium</taxon>
    </lineage>
</organism>
<evidence type="ECO:0000313" key="3">
    <source>
        <dbReference type="Proteomes" id="UP001500967"/>
    </source>
</evidence>
<dbReference type="Pfam" id="PF13601">
    <property type="entry name" value="HTH_34"/>
    <property type="match status" value="1"/>
</dbReference>
<keyword evidence="3" id="KW-1185">Reference proteome</keyword>
<sequence>MTEPQLDQQLLEPVRLSIVALLAGTEWAEFAFVRDSVQLTDSALSKRISSLSETGHVEVRKGYVGKRPRTWIRLSDAGRVALSAHIARLQQIATQAGQTTARPE</sequence>
<dbReference type="PANTHER" id="PTHR37318">
    <property type="entry name" value="BSL7504 PROTEIN"/>
    <property type="match status" value="1"/>
</dbReference>
<feature type="domain" description="Winged helix DNA-binding" evidence="1">
    <location>
        <begin position="14"/>
        <end position="92"/>
    </location>
</feature>
<proteinExistence type="predicted"/>
<gene>
    <name evidence="2" type="ORF">GCM10009539_35400</name>
</gene>
<evidence type="ECO:0000313" key="2">
    <source>
        <dbReference type="EMBL" id="GAA0247009.1"/>
    </source>
</evidence>
<dbReference type="InterPro" id="IPR036388">
    <property type="entry name" value="WH-like_DNA-bd_sf"/>
</dbReference>
<dbReference type="InterPro" id="IPR036390">
    <property type="entry name" value="WH_DNA-bd_sf"/>
</dbReference>
<dbReference type="Proteomes" id="UP001500967">
    <property type="component" value="Unassembled WGS sequence"/>
</dbReference>
<evidence type="ECO:0000259" key="1">
    <source>
        <dbReference type="Pfam" id="PF13601"/>
    </source>
</evidence>
<dbReference type="SUPFAM" id="SSF46785">
    <property type="entry name" value="Winged helix' DNA-binding domain"/>
    <property type="match status" value="1"/>
</dbReference>
<dbReference type="RefSeq" id="WP_344649926.1">
    <property type="nucleotide sequence ID" value="NZ_BAAAGX010000014.1"/>
</dbReference>
<name>A0ABP3E1Q7_9ACTN</name>
<dbReference type="PANTHER" id="PTHR37318:SF1">
    <property type="entry name" value="BSL7504 PROTEIN"/>
    <property type="match status" value="1"/>
</dbReference>
<protein>
    <submittedName>
        <fullName evidence="2">Transcriptional regulator</fullName>
    </submittedName>
</protein>
<dbReference type="Gene3D" id="1.10.10.10">
    <property type="entry name" value="Winged helix-like DNA-binding domain superfamily/Winged helix DNA-binding domain"/>
    <property type="match status" value="1"/>
</dbReference>
<dbReference type="InterPro" id="IPR027395">
    <property type="entry name" value="WH_DNA-bd_dom"/>
</dbReference>